<dbReference type="GO" id="GO:0005524">
    <property type="term" value="F:ATP binding"/>
    <property type="evidence" value="ECO:0007669"/>
    <property type="project" value="UniProtKB-KW"/>
</dbReference>
<evidence type="ECO:0000256" key="7">
    <source>
        <dbReference type="SAM" id="MobiDB-lite"/>
    </source>
</evidence>
<evidence type="ECO:0000313" key="10">
    <source>
        <dbReference type="Proteomes" id="UP001313282"/>
    </source>
</evidence>
<dbReference type="GO" id="GO:0032267">
    <property type="term" value="F:tRNA(Ile)-lysidine synthase activity"/>
    <property type="evidence" value="ECO:0007669"/>
    <property type="project" value="UniProtKB-EC"/>
</dbReference>
<evidence type="ECO:0000256" key="5">
    <source>
        <dbReference type="ARBA" id="ARBA00022840"/>
    </source>
</evidence>
<evidence type="ECO:0000313" key="9">
    <source>
        <dbReference type="EMBL" id="KAK6356142.1"/>
    </source>
</evidence>
<dbReference type="CDD" id="cd01992">
    <property type="entry name" value="TilS_N"/>
    <property type="match status" value="1"/>
</dbReference>
<dbReference type="EMBL" id="JAVHNR010000001">
    <property type="protein sequence ID" value="KAK6356142.1"/>
    <property type="molecule type" value="Genomic_DNA"/>
</dbReference>
<dbReference type="GO" id="GO:0008033">
    <property type="term" value="P:tRNA processing"/>
    <property type="evidence" value="ECO:0007669"/>
    <property type="project" value="UniProtKB-KW"/>
</dbReference>
<protein>
    <recommendedName>
        <fullName evidence="1">tRNA(Ile)-lysidine synthetase</fullName>
        <ecNumber evidence="1">6.3.4.19</ecNumber>
    </recommendedName>
</protein>
<dbReference type="Gene3D" id="3.40.50.620">
    <property type="entry name" value="HUPs"/>
    <property type="match status" value="1"/>
</dbReference>
<dbReference type="InterPro" id="IPR011063">
    <property type="entry name" value="TilS/TtcA_N"/>
</dbReference>
<evidence type="ECO:0000256" key="4">
    <source>
        <dbReference type="ARBA" id="ARBA00022741"/>
    </source>
</evidence>
<dbReference type="PANTHER" id="PTHR43033">
    <property type="entry name" value="TRNA(ILE)-LYSIDINE SYNTHASE-RELATED"/>
    <property type="match status" value="1"/>
</dbReference>
<comment type="catalytic activity">
    <reaction evidence="6">
        <text>cytidine(34) in tRNA(Ile2) + L-lysine + ATP = lysidine(34) in tRNA(Ile2) + AMP + diphosphate + H(+)</text>
        <dbReference type="Rhea" id="RHEA:43744"/>
        <dbReference type="Rhea" id="RHEA-COMP:10625"/>
        <dbReference type="Rhea" id="RHEA-COMP:10670"/>
        <dbReference type="ChEBI" id="CHEBI:15378"/>
        <dbReference type="ChEBI" id="CHEBI:30616"/>
        <dbReference type="ChEBI" id="CHEBI:32551"/>
        <dbReference type="ChEBI" id="CHEBI:33019"/>
        <dbReference type="ChEBI" id="CHEBI:82748"/>
        <dbReference type="ChEBI" id="CHEBI:83665"/>
        <dbReference type="ChEBI" id="CHEBI:456215"/>
        <dbReference type="EC" id="6.3.4.19"/>
    </reaction>
</comment>
<keyword evidence="3" id="KW-0819">tRNA processing</keyword>
<reference evidence="9 10" key="1">
    <citation type="submission" date="2019-10" db="EMBL/GenBank/DDBJ databases">
        <authorList>
            <person name="Palmer J.M."/>
        </authorList>
    </citation>
    <scope>NUCLEOTIDE SEQUENCE [LARGE SCALE GENOMIC DNA]</scope>
    <source>
        <strain evidence="9 10">TWF718</strain>
    </source>
</reference>
<dbReference type="InterPro" id="IPR014729">
    <property type="entry name" value="Rossmann-like_a/b/a_fold"/>
</dbReference>
<feature type="region of interest" description="Disordered" evidence="7">
    <location>
        <begin position="389"/>
        <end position="408"/>
    </location>
</feature>
<accession>A0AAN8RM13</accession>
<evidence type="ECO:0000256" key="2">
    <source>
        <dbReference type="ARBA" id="ARBA00022598"/>
    </source>
</evidence>
<dbReference type="AlphaFoldDB" id="A0AAN8RM13"/>
<dbReference type="Proteomes" id="UP001313282">
    <property type="component" value="Unassembled WGS sequence"/>
</dbReference>
<feature type="compositionally biased region" description="Basic and acidic residues" evidence="7">
    <location>
        <begin position="390"/>
        <end position="399"/>
    </location>
</feature>
<dbReference type="InterPro" id="IPR012795">
    <property type="entry name" value="tRNA_Ile_lys_synt_N"/>
</dbReference>
<sequence>MAALRSPIQAISQTGPLAATEFVSLLRGVLEQAYGSSQKPVEIPKQIGIAVSGGIDSMALAHLAHKLSSFKNEFQDTDFRALIVNHGLRKESKFEAESVRAQMERLGLSTSLITIPHATFSSIPRSQIESAARRHRYRLFAETCQKYGISHLLTAHHANDQAETVLMRLLAGSGTAGLAGIKPVATLPECEDVYGADEIMLLRPFLGVMKSRLTETLTTENIRWHEDPTNKNVSLTPRNAIRALLTPPTPKPPKSNAASRRIILTPPPPRLPPALTADSLVKLSSSMAESNAKTQELVDWYLSRCILRHIHVSNVIEAFIPIYLLSMPLKLLSRALAHLATVISPMDRVDLVQMSKVAKNIMETTDPLKKGYSYVNHLHHIGVVDPMPDEWEKEKEGQKPGKRKRHKKDYRGDFDKVVYYGGAITENNIFWEAVYCKSIGTRPQGVMISCFRQPYIRKSAKRNTDTPEVNIDPTQDPNKWYLFDSRFWLRYSGDAKDHTAVFWDRLRTGRTKRVFITGTRKEVMYRLENDGIWYDDDTDVSGKRMVGILKARFKGEAPGKSRTVLPVLCEEELKPSRQWKVPYRVLGFPTFGVGGGMMGEWEWKVKKQLVVGGVVIGNTPVTAVDGKVVPL</sequence>
<organism evidence="9 10">
    <name type="scientific">Orbilia javanica</name>
    <dbReference type="NCBI Taxonomy" id="47235"/>
    <lineage>
        <taxon>Eukaryota</taxon>
        <taxon>Fungi</taxon>
        <taxon>Dikarya</taxon>
        <taxon>Ascomycota</taxon>
        <taxon>Pezizomycotina</taxon>
        <taxon>Orbiliomycetes</taxon>
        <taxon>Orbiliales</taxon>
        <taxon>Orbiliaceae</taxon>
        <taxon>Orbilia</taxon>
    </lineage>
</organism>
<evidence type="ECO:0000256" key="1">
    <source>
        <dbReference type="ARBA" id="ARBA00013267"/>
    </source>
</evidence>
<keyword evidence="4" id="KW-0547">Nucleotide-binding</keyword>
<dbReference type="Pfam" id="PF01171">
    <property type="entry name" value="ATP_bind_3"/>
    <property type="match status" value="1"/>
</dbReference>
<name>A0AAN8RM13_9PEZI</name>
<dbReference type="NCBIfam" id="TIGR02432">
    <property type="entry name" value="lysidine_TilS_N"/>
    <property type="match status" value="1"/>
</dbReference>
<dbReference type="HAMAP" id="MF_01161">
    <property type="entry name" value="tRNA_Ile_lys_synt"/>
    <property type="match status" value="1"/>
</dbReference>
<dbReference type="SUPFAM" id="SSF52402">
    <property type="entry name" value="Adenine nucleotide alpha hydrolases-like"/>
    <property type="match status" value="1"/>
</dbReference>
<keyword evidence="2" id="KW-0436">Ligase</keyword>
<comment type="caution">
    <text evidence="9">The sequence shown here is derived from an EMBL/GenBank/DDBJ whole genome shotgun (WGS) entry which is preliminary data.</text>
</comment>
<evidence type="ECO:0000259" key="8">
    <source>
        <dbReference type="Pfam" id="PF01171"/>
    </source>
</evidence>
<dbReference type="InterPro" id="IPR012094">
    <property type="entry name" value="tRNA_Ile_lys_synt"/>
</dbReference>
<feature type="domain" description="tRNA(Ile)-lysidine/2-thiocytidine synthase N-terminal" evidence="8">
    <location>
        <begin position="47"/>
        <end position="243"/>
    </location>
</feature>
<proteinExistence type="inferred from homology"/>
<dbReference type="EC" id="6.3.4.19" evidence="1"/>
<keyword evidence="5" id="KW-0067">ATP-binding</keyword>
<evidence type="ECO:0000256" key="6">
    <source>
        <dbReference type="ARBA" id="ARBA00048539"/>
    </source>
</evidence>
<dbReference type="PANTHER" id="PTHR43033:SF1">
    <property type="entry name" value="TRNA(ILE)-LYSIDINE SYNTHASE-RELATED"/>
    <property type="match status" value="1"/>
</dbReference>
<keyword evidence="10" id="KW-1185">Reference proteome</keyword>
<gene>
    <name evidence="9" type="ORF">TWF718_000514</name>
</gene>
<evidence type="ECO:0000256" key="3">
    <source>
        <dbReference type="ARBA" id="ARBA00022694"/>
    </source>
</evidence>